<dbReference type="CDD" id="cd06261">
    <property type="entry name" value="TM_PBP2"/>
    <property type="match status" value="1"/>
</dbReference>
<keyword evidence="9" id="KW-0762">Sugar transport</keyword>
<organism evidence="9 10">
    <name type="scientific">Hungatella hathewayi</name>
    <dbReference type="NCBI Taxonomy" id="154046"/>
    <lineage>
        <taxon>Bacteria</taxon>
        <taxon>Bacillati</taxon>
        <taxon>Bacillota</taxon>
        <taxon>Clostridia</taxon>
        <taxon>Lachnospirales</taxon>
        <taxon>Lachnospiraceae</taxon>
        <taxon>Hungatella</taxon>
    </lineage>
</organism>
<feature type="transmembrane region" description="Helical" evidence="7">
    <location>
        <begin position="89"/>
        <end position="113"/>
    </location>
</feature>
<feature type="transmembrane region" description="Helical" evidence="7">
    <location>
        <begin position="20"/>
        <end position="42"/>
    </location>
</feature>
<keyword evidence="3" id="KW-1003">Cell membrane</keyword>
<evidence type="ECO:0000256" key="1">
    <source>
        <dbReference type="ARBA" id="ARBA00004651"/>
    </source>
</evidence>
<feature type="transmembrane region" description="Helical" evidence="7">
    <location>
        <begin position="159"/>
        <end position="179"/>
    </location>
</feature>
<dbReference type="GO" id="GO:0005886">
    <property type="term" value="C:plasma membrane"/>
    <property type="evidence" value="ECO:0007669"/>
    <property type="project" value="UniProtKB-SubCell"/>
</dbReference>
<dbReference type="RefSeq" id="WP_081034263.1">
    <property type="nucleotide sequence ID" value="NZ_CABIXC010000007.1"/>
</dbReference>
<comment type="subcellular location">
    <subcellularLocation>
        <location evidence="1 7">Cell membrane</location>
        <topology evidence="1 7">Multi-pass membrane protein</topology>
    </subcellularLocation>
</comment>
<feature type="transmembrane region" description="Helical" evidence="7">
    <location>
        <begin position="256"/>
        <end position="275"/>
    </location>
</feature>
<evidence type="ECO:0000256" key="3">
    <source>
        <dbReference type="ARBA" id="ARBA00022475"/>
    </source>
</evidence>
<keyword evidence="2 7" id="KW-0813">Transport</keyword>
<evidence type="ECO:0000256" key="5">
    <source>
        <dbReference type="ARBA" id="ARBA00022989"/>
    </source>
</evidence>
<evidence type="ECO:0000256" key="4">
    <source>
        <dbReference type="ARBA" id="ARBA00022692"/>
    </source>
</evidence>
<evidence type="ECO:0000313" key="9">
    <source>
        <dbReference type="EMBL" id="CUO52860.1"/>
    </source>
</evidence>
<dbReference type="Gene3D" id="1.10.3720.10">
    <property type="entry name" value="MetI-like"/>
    <property type="match status" value="1"/>
</dbReference>
<dbReference type="AlphaFoldDB" id="A0A174FWD2"/>
<protein>
    <submittedName>
        <fullName evidence="9">ABC-type sugar transport system, permease component</fullName>
    </submittedName>
</protein>
<gene>
    <name evidence="9" type="primary">ycjP_59</name>
    <name evidence="9" type="ORF">ERS852407_03116</name>
</gene>
<evidence type="ECO:0000256" key="2">
    <source>
        <dbReference type="ARBA" id="ARBA00022448"/>
    </source>
</evidence>
<feature type="transmembrane region" description="Helical" evidence="7">
    <location>
        <begin position="125"/>
        <end position="147"/>
    </location>
</feature>
<dbReference type="GO" id="GO:0055085">
    <property type="term" value="P:transmembrane transport"/>
    <property type="evidence" value="ECO:0007669"/>
    <property type="project" value="InterPro"/>
</dbReference>
<dbReference type="InterPro" id="IPR000515">
    <property type="entry name" value="MetI-like"/>
</dbReference>
<feature type="domain" description="ABC transmembrane type-1" evidence="8">
    <location>
        <begin position="90"/>
        <end position="276"/>
    </location>
</feature>
<evidence type="ECO:0000256" key="6">
    <source>
        <dbReference type="ARBA" id="ARBA00023136"/>
    </source>
</evidence>
<name>A0A174FWD2_9FIRM</name>
<feature type="transmembrane region" description="Helical" evidence="7">
    <location>
        <begin position="200"/>
        <end position="222"/>
    </location>
</feature>
<sequence>MKWLRERMPEKKILPHVRRLILSVICLFIWLPLLMMAGNSFLSRGEMLSRFGPVLNGGTGAVKVTLFPDFPTLSPFVELLLDSPGFFVMFWNSCLQTGAVLFGQMLVAVPAAWAFAMYSFPGKKVLFMGYIILMILPFQVLMTPDYFVLNQMHILDTHLAVILPGIFSTFPVFIMTQFFSSIPPSLLEAARLDGAGEGAVFFRIGIPMGFPGIMSAGILGFLESWNAIEAPMAFLKNRTLWPLSLYLPDITADKVSVAWVASVAAMAPPLFLFLAGQSFLEQGIMVSGIKE</sequence>
<dbReference type="InterPro" id="IPR035906">
    <property type="entry name" value="MetI-like_sf"/>
</dbReference>
<evidence type="ECO:0000259" key="8">
    <source>
        <dbReference type="PROSITE" id="PS50928"/>
    </source>
</evidence>
<reference evidence="9 10" key="1">
    <citation type="submission" date="2015-09" db="EMBL/GenBank/DDBJ databases">
        <authorList>
            <consortium name="Pathogen Informatics"/>
        </authorList>
    </citation>
    <scope>NUCLEOTIDE SEQUENCE [LARGE SCALE GENOMIC DNA]</scope>
    <source>
        <strain evidence="9 10">2789STDY5608850</strain>
    </source>
</reference>
<comment type="similarity">
    <text evidence="7">Belongs to the binding-protein-dependent transport system permease family.</text>
</comment>
<keyword evidence="4 7" id="KW-0812">Transmembrane</keyword>
<evidence type="ECO:0000256" key="7">
    <source>
        <dbReference type="RuleBase" id="RU363032"/>
    </source>
</evidence>
<accession>A0A174FWD2</accession>
<dbReference type="PANTHER" id="PTHR43744">
    <property type="entry name" value="ABC TRANSPORTER PERMEASE PROTEIN MG189-RELATED-RELATED"/>
    <property type="match status" value="1"/>
</dbReference>
<dbReference type="EMBL" id="CYZE01000007">
    <property type="protein sequence ID" value="CUO52860.1"/>
    <property type="molecule type" value="Genomic_DNA"/>
</dbReference>
<keyword evidence="6 7" id="KW-0472">Membrane</keyword>
<dbReference type="PANTHER" id="PTHR43744:SF8">
    <property type="entry name" value="SN-GLYCEROL-3-PHOSPHATE TRANSPORT SYSTEM PERMEASE PROTEIN UGPE"/>
    <property type="match status" value="1"/>
</dbReference>
<dbReference type="Proteomes" id="UP000095651">
    <property type="component" value="Unassembled WGS sequence"/>
</dbReference>
<keyword evidence="5 7" id="KW-1133">Transmembrane helix</keyword>
<dbReference type="SUPFAM" id="SSF161098">
    <property type="entry name" value="MetI-like"/>
    <property type="match status" value="1"/>
</dbReference>
<proteinExistence type="inferred from homology"/>
<evidence type="ECO:0000313" key="10">
    <source>
        <dbReference type="Proteomes" id="UP000095651"/>
    </source>
</evidence>
<dbReference type="Pfam" id="PF00528">
    <property type="entry name" value="BPD_transp_1"/>
    <property type="match status" value="1"/>
</dbReference>
<dbReference type="PROSITE" id="PS50928">
    <property type="entry name" value="ABC_TM1"/>
    <property type="match status" value="1"/>
</dbReference>